<dbReference type="GO" id="GO:0006508">
    <property type="term" value="P:proteolysis"/>
    <property type="evidence" value="ECO:0007669"/>
    <property type="project" value="UniProtKB-KW"/>
</dbReference>
<dbReference type="Pfam" id="PF01957">
    <property type="entry name" value="NfeD"/>
    <property type="match status" value="1"/>
</dbReference>
<name>A0A1I2F1N3_9MICO</name>
<dbReference type="EMBL" id="FONZ01000002">
    <property type="protein sequence ID" value="SFE98757.1"/>
    <property type="molecule type" value="Genomic_DNA"/>
</dbReference>
<reference evidence="8" key="1">
    <citation type="submission" date="2016-10" db="EMBL/GenBank/DDBJ databases">
        <authorList>
            <person name="Varghese N."/>
            <person name="Submissions S."/>
        </authorList>
    </citation>
    <scope>NUCLEOTIDE SEQUENCE [LARGE SCALE GENOMIC DNA]</scope>
    <source>
        <strain evidence="8">DSM 19083</strain>
    </source>
</reference>
<comment type="subcellular location">
    <subcellularLocation>
        <location evidence="1">Membrane</location>
        <topology evidence="1">Multi-pass membrane protein</topology>
    </subcellularLocation>
</comment>
<dbReference type="GO" id="GO:0005886">
    <property type="term" value="C:plasma membrane"/>
    <property type="evidence" value="ECO:0007669"/>
    <property type="project" value="TreeGrafter"/>
</dbReference>
<keyword evidence="7" id="KW-0378">Hydrolase</keyword>
<keyword evidence="8" id="KW-1185">Reference proteome</keyword>
<feature type="domain" description="NfeD-like C-terminal" evidence="6">
    <location>
        <begin position="90"/>
        <end position="147"/>
    </location>
</feature>
<keyword evidence="4 5" id="KW-0472">Membrane</keyword>
<evidence type="ECO:0000256" key="3">
    <source>
        <dbReference type="ARBA" id="ARBA00022989"/>
    </source>
</evidence>
<dbReference type="RefSeq" id="WP_229828612.1">
    <property type="nucleotide sequence ID" value="NZ_BNAN01000002.1"/>
</dbReference>
<dbReference type="SUPFAM" id="SSF141322">
    <property type="entry name" value="NfeD domain-like"/>
    <property type="match status" value="1"/>
</dbReference>
<dbReference type="InterPro" id="IPR052165">
    <property type="entry name" value="Membrane_assoc_protease"/>
</dbReference>
<keyword evidence="2 5" id="KW-0812">Transmembrane</keyword>
<dbReference type="AlphaFoldDB" id="A0A1I2F1N3"/>
<protein>
    <submittedName>
        <fullName evidence="7">Membrane protein implicated in regulation of membrane protease activity</fullName>
    </submittedName>
</protein>
<evidence type="ECO:0000313" key="7">
    <source>
        <dbReference type="EMBL" id="SFE98757.1"/>
    </source>
</evidence>
<evidence type="ECO:0000256" key="5">
    <source>
        <dbReference type="SAM" id="Phobius"/>
    </source>
</evidence>
<feature type="transmembrane region" description="Helical" evidence="5">
    <location>
        <begin position="12"/>
        <end position="39"/>
    </location>
</feature>
<dbReference type="InterPro" id="IPR012340">
    <property type="entry name" value="NA-bd_OB-fold"/>
</dbReference>
<organism evidence="7 8">
    <name type="scientific">Flavimobilis marinus</name>
    <dbReference type="NCBI Taxonomy" id="285351"/>
    <lineage>
        <taxon>Bacteria</taxon>
        <taxon>Bacillati</taxon>
        <taxon>Actinomycetota</taxon>
        <taxon>Actinomycetes</taxon>
        <taxon>Micrococcales</taxon>
        <taxon>Jonesiaceae</taxon>
        <taxon>Flavimobilis</taxon>
    </lineage>
</organism>
<dbReference type="GO" id="GO:0008233">
    <property type="term" value="F:peptidase activity"/>
    <property type="evidence" value="ECO:0007669"/>
    <property type="project" value="UniProtKB-KW"/>
</dbReference>
<sequence length="153" mass="15893">MPTGVMMEWYWWLAIMLVLIAVEAITLDLVLFMFAGGALAAALTSLAGGDITLQIVAFAVVSGVLLGALRPILLVSLRKRGEPLVETNVHALAGRPAVVVQPVSEDAGMVKLAGEVWSARVVGDGVLEVGTDVVVERIDGATAIVAPKQAHAG</sequence>
<keyword evidence="7" id="KW-0645">Protease</keyword>
<evidence type="ECO:0000313" key="8">
    <source>
        <dbReference type="Proteomes" id="UP000198520"/>
    </source>
</evidence>
<dbReference type="Proteomes" id="UP000198520">
    <property type="component" value="Unassembled WGS sequence"/>
</dbReference>
<gene>
    <name evidence="7" type="ORF">SAMN04488035_1052</name>
</gene>
<keyword evidence="3 5" id="KW-1133">Transmembrane helix</keyword>
<evidence type="ECO:0000256" key="1">
    <source>
        <dbReference type="ARBA" id="ARBA00004141"/>
    </source>
</evidence>
<proteinExistence type="predicted"/>
<evidence type="ECO:0000256" key="4">
    <source>
        <dbReference type="ARBA" id="ARBA00023136"/>
    </source>
</evidence>
<dbReference type="InterPro" id="IPR002810">
    <property type="entry name" value="NfeD-like_C"/>
</dbReference>
<dbReference type="PANTHER" id="PTHR33507:SF3">
    <property type="entry name" value="INNER MEMBRANE PROTEIN YBBJ"/>
    <property type="match status" value="1"/>
</dbReference>
<feature type="transmembrane region" description="Helical" evidence="5">
    <location>
        <begin position="51"/>
        <end position="73"/>
    </location>
</feature>
<accession>A0A1I2F1N3</accession>
<dbReference type="PANTHER" id="PTHR33507">
    <property type="entry name" value="INNER MEMBRANE PROTEIN YBBJ"/>
    <property type="match status" value="1"/>
</dbReference>
<dbReference type="STRING" id="285351.SAMN04488035_1052"/>
<dbReference type="Gene3D" id="2.40.50.140">
    <property type="entry name" value="Nucleic acid-binding proteins"/>
    <property type="match status" value="1"/>
</dbReference>
<evidence type="ECO:0000259" key="6">
    <source>
        <dbReference type="Pfam" id="PF01957"/>
    </source>
</evidence>
<evidence type="ECO:0000256" key="2">
    <source>
        <dbReference type="ARBA" id="ARBA00022692"/>
    </source>
</evidence>